<feature type="compositionally biased region" description="Polar residues" evidence="1">
    <location>
        <begin position="148"/>
        <end position="171"/>
    </location>
</feature>
<dbReference type="AlphaFoldDB" id="A0A2T2N310"/>
<reference evidence="3 4" key="1">
    <citation type="journal article" date="2018" name="Front. Microbiol.">
        <title>Genome-Wide Analysis of Corynespora cassiicola Leaf Fall Disease Putative Effectors.</title>
        <authorList>
            <person name="Lopez D."/>
            <person name="Ribeiro S."/>
            <person name="Label P."/>
            <person name="Fumanal B."/>
            <person name="Venisse J.S."/>
            <person name="Kohler A."/>
            <person name="de Oliveira R.R."/>
            <person name="Labutti K."/>
            <person name="Lipzen A."/>
            <person name="Lail K."/>
            <person name="Bauer D."/>
            <person name="Ohm R.A."/>
            <person name="Barry K.W."/>
            <person name="Spatafora J."/>
            <person name="Grigoriev I.V."/>
            <person name="Martin F.M."/>
            <person name="Pujade-Renaud V."/>
        </authorList>
    </citation>
    <scope>NUCLEOTIDE SEQUENCE [LARGE SCALE GENOMIC DNA]</scope>
    <source>
        <strain evidence="3 4">Philippines</strain>
    </source>
</reference>
<evidence type="ECO:0008006" key="5">
    <source>
        <dbReference type="Google" id="ProtNLM"/>
    </source>
</evidence>
<dbReference type="OrthoDB" id="3695248at2759"/>
<dbReference type="Proteomes" id="UP000240883">
    <property type="component" value="Unassembled WGS sequence"/>
</dbReference>
<organism evidence="3 4">
    <name type="scientific">Corynespora cassiicola Philippines</name>
    <dbReference type="NCBI Taxonomy" id="1448308"/>
    <lineage>
        <taxon>Eukaryota</taxon>
        <taxon>Fungi</taxon>
        <taxon>Dikarya</taxon>
        <taxon>Ascomycota</taxon>
        <taxon>Pezizomycotina</taxon>
        <taxon>Dothideomycetes</taxon>
        <taxon>Pleosporomycetidae</taxon>
        <taxon>Pleosporales</taxon>
        <taxon>Corynesporascaceae</taxon>
        <taxon>Corynespora</taxon>
    </lineage>
</organism>
<proteinExistence type="predicted"/>
<evidence type="ECO:0000256" key="1">
    <source>
        <dbReference type="SAM" id="MobiDB-lite"/>
    </source>
</evidence>
<feature type="compositionally biased region" description="Low complexity" evidence="1">
    <location>
        <begin position="209"/>
        <end position="219"/>
    </location>
</feature>
<name>A0A2T2N310_CORCC</name>
<evidence type="ECO:0000313" key="3">
    <source>
        <dbReference type="EMBL" id="PSN59759.1"/>
    </source>
</evidence>
<keyword evidence="2" id="KW-0732">Signal</keyword>
<evidence type="ECO:0000313" key="4">
    <source>
        <dbReference type="Proteomes" id="UP000240883"/>
    </source>
</evidence>
<gene>
    <name evidence="3" type="ORF">BS50DRAFT_594399</name>
</gene>
<protein>
    <recommendedName>
        <fullName evidence="5">Extracellular membrane protein CFEM domain-containing protein</fullName>
    </recommendedName>
</protein>
<feature type="compositionally biased region" description="Low complexity" evidence="1">
    <location>
        <begin position="173"/>
        <end position="200"/>
    </location>
</feature>
<dbReference type="STRING" id="1448308.A0A2T2N310"/>
<evidence type="ECO:0000256" key="2">
    <source>
        <dbReference type="SAM" id="SignalP"/>
    </source>
</evidence>
<feature type="chain" id="PRO_5015431915" description="Extracellular membrane protein CFEM domain-containing protein" evidence="2">
    <location>
        <begin position="24"/>
        <end position="260"/>
    </location>
</feature>
<sequence>MLSLIALSLWLAQVLIAGMGVAAVGIDWVKDTLPDCWQDCLGDTKEECNSSDCSYYTDTDHGVIGICDASQNESYLRDAVPCIHDECEAGEFRMQVALLGPLQITCKAAGNPIPSPILSSAYAAIASATATGEASKTSSDAGYATKPTPHQSAKSSSTVSTRKTDASSLETRPTASSAPSSALASPSSSEGASAPAAPTPEQNAPSAGPSTTLSTTSPSNQDIQEDGQLLSNTNEAGLSHRVFSLSATLLVVAAGILLQL</sequence>
<feature type="region of interest" description="Disordered" evidence="1">
    <location>
        <begin position="133"/>
        <end position="225"/>
    </location>
</feature>
<feature type="signal peptide" evidence="2">
    <location>
        <begin position="1"/>
        <end position="23"/>
    </location>
</feature>
<keyword evidence="4" id="KW-1185">Reference proteome</keyword>
<accession>A0A2T2N310</accession>
<dbReference type="EMBL" id="KZ678153">
    <property type="protein sequence ID" value="PSN59759.1"/>
    <property type="molecule type" value="Genomic_DNA"/>
</dbReference>